<dbReference type="Proteomes" id="UP000245252">
    <property type="component" value="Unassembled WGS sequence"/>
</dbReference>
<organism evidence="1 2">
    <name type="scientific">Metarhizobium album</name>
    <dbReference type="NCBI Taxonomy" id="2182425"/>
    <lineage>
        <taxon>Bacteria</taxon>
        <taxon>Pseudomonadati</taxon>
        <taxon>Pseudomonadota</taxon>
        <taxon>Alphaproteobacteria</taxon>
        <taxon>Hyphomicrobiales</taxon>
        <taxon>Rhizobiaceae</taxon>
        <taxon>Metarhizobium</taxon>
    </lineage>
</organism>
<keyword evidence="2" id="KW-1185">Reference proteome</keyword>
<evidence type="ECO:0000313" key="2">
    <source>
        <dbReference type="Proteomes" id="UP000245252"/>
    </source>
</evidence>
<comment type="caution">
    <text evidence="1">The sequence shown here is derived from an EMBL/GenBank/DDBJ whole genome shotgun (WGS) entry which is preliminary data.</text>
</comment>
<gene>
    <name evidence="1" type="ORF">DEM27_31235</name>
</gene>
<dbReference type="RefSeq" id="WP_109462151.1">
    <property type="nucleotide sequence ID" value="NZ_QFBC01000026.1"/>
</dbReference>
<accession>A0A2U2DGJ7</accession>
<protein>
    <submittedName>
        <fullName evidence="1">Uncharacterized protein</fullName>
    </submittedName>
</protein>
<dbReference type="AlphaFoldDB" id="A0A2U2DGJ7"/>
<dbReference type="EMBL" id="QFBC01000026">
    <property type="protein sequence ID" value="PWE52422.1"/>
    <property type="molecule type" value="Genomic_DNA"/>
</dbReference>
<reference evidence="1 2" key="1">
    <citation type="submission" date="2018-05" db="EMBL/GenBank/DDBJ databases">
        <title>The draft genome of strain NS-104.</title>
        <authorList>
            <person name="Hang P."/>
            <person name="Jiang J."/>
        </authorList>
    </citation>
    <scope>NUCLEOTIDE SEQUENCE [LARGE SCALE GENOMIC DNA]</scope>
    <source>
        <strain evidence="1 2">NS-104</strain>
    </source>
</reference>
<evidence type="ECO:0000313" key="1">
    <source>
        <dbReference type="EMBL" id="PWE52422.1"/>
    </source>
</evidence>
<proteinExistence type="predicted"/>
<name>A0A2U2DGJ7_9HYPH</name>
<sequence length="184" mass="20874">MFFLKVWLLMDPLSKLPMFATDDEIAIAIVGKKRASHWKRGALIILEARGFPRVDAVHGGRPVPLIRKWYNLYLGLEKSYVQSTQEIGKDNWEAWRLKREERNARKPQLGLDGRCQSVLLYMVAHPDAQTHVAIPNAGAFTMNRLAEKGAIVADGVDRDGDTEWKVTEAGIEEAKLISFWHHGK</sequence>